<keyword evidence="3" id="KW-1185">Reference proteome</keyword>
<feature type="region of interest" description="Disordered" evidence="1">
    <location>
        <begin position="112"/>
        <end position="132"/>
    </location>
</feature>
<proteinExistence type="predicted"/>
<comment type="caution">
    <text evidence="2">The sequence shown here is derived from an EMBL/GenBank/DDBJ whole genome shotgun (WGS) entry which is preliminary data.</text>
</comment>
<dbReference type="Gene3D" id="3.30.160.20">
    <property type="match status" value="1"/>
</dbReference>
<organism evidence="2 3">
    <name type="scientific">Seiridium unicorne</name>
    <dbReference type="NCBI Taxonomy" id="138068"/>
    <lineage>
        <taxon>Eukaryota</taxon>
        <taxon>Fungi</taxon>
        <taxon>Dikarya</taxon>
        <taxon>Ascomycota</taxon>
        <taxon>Pezizomycotina</taxon>
        <taxon>Sordariomycetes</taxon>
        <taxon>Xylariomycetidae</taxon>
        <taxon>Amphisphaeriales</taxon>
        <taxon>Sporocadaceae</taxon>
        <taxon>Seiridium</taxon>
    </lineage>
</organism>
<evidence type="ECO:0000256" key="1">
    <source>
        <dbReference type="SAM" id="MobiDB-lite"/>
    </source>
</evidence>
<feature type="compositionally biased region" description="Low complexity" evidence="1">
    <location>
        <begin position="187"/>
        <end position="206"/>
    </location>
</feature>
<evidence type="ECO:0000313" key="2">
    <source>
        <dbReference type="EMBL" id="KAK9418044.1"/>
    </source>
</evidence>
<feature type="region of interest" description="Disordered" evidence="1">
    <location>
        <begin position="171"/>
        <end position="238"/>
    </location>
</feature>
<dbReference type="Proteomes" id="UP001408356">
    <property type="component" value="Unassembled WGS sequence"/>
</dbReference>
<evidence type="ECO:0008006" key="4">
    <source>
        <dbReference type="Google" id="ProtNLM"/>
    </source>
</evidence>
<protein>
    <recommendedName>
        <fullName evidence="4">DRBM domain-containing protein</fullName>
    </recommendedName>
</protein>
<name>A0ABR2UU03_9PEZI</name>
<evidence type="ECO:0000313" key="3">
    <source>
        <dbReference type="Proteomes" id="UP001408356"/>
    </source>
</evidence>
<gene>
    <name evidence="2" type="ORF">SUNI508_08473</name>
</gene>
<sequence length="332" mass="35604">MPIPPTVYQDVIDWALSQQQHEAASGQAAPLTPTQRKALLELHQCVKPAAPPPSEPELGDTDWISLLHRYRQANPTPSGVNLSFTEKPAEEALAHQQRWFVHVSLDEHSEPFPLADPSASGSGVPSFGRKKDGKQYAAKCAVEWLMEQGHMPTNGKDVSFGKQKLTSVVLPSSKRQKVGAFPPPPATTSSSASASVVAAQPVKSAPGESVSEPAPASAGPKSSAKKKSPDPDQECSAVKQVSQLCTSLNIQPPRYKVSRETGEFWSGFPELGGGFEGHELPPKLGHVTGVYGGKESAKEAIAVELLKELRKIEAERMALFEDLVKDQPPVTS</sequence>
<accession>A0ABR2UU03</accession>
<feature type="compositionally biased region" description="Low complexity" evidence="1">
    <location>
        <begin position="213"/>
        <end position="222"/>
    </location>
</feature>
<reference evidence="2 3" key="1">
    <citation type="journal article" date="2024" name="J. Plant Pathol.">
        <title>Sequence and assembly of the genome of Seiridium unicorne, isolate CBS 538.82, causal agent of cypress canker disease.</title>
        <authorList>
            <person name="Scali E."/>
            <person name="Rocca G.D."/>
            <person name="Danti R."/>
            <person name="Garbelotto M."/>
            <person name="Barberini S."/>
            <person name="Baroncelli R."/>
            <person name="Emiliani G."/>
        </authorList>
    </citation>
    <scope>NUCLEOTIDE SEQUENCE [LARGE SCALE GENOMIC DNA]</scope>
    <source>
        <strain evidence="2 3">BM-138-508</strain>
    </source>
</reference>
<dbReference type="EMBL" id="JARVKF010000394">
    <property type="protein sequence ID" value="KAK9418044.1"/>
    <property type="molecule type" value="Genomic_DNA"/>
</dbReference>